<keyword evidence="3 7" id="KW-0690">Ribosome biogenesis</keyword>
<dbReference type="PANTHER" id="PTHR13457">
    <property type="entry name" value="BAP28"/>
    <property type="match status" value="1"/>
</dbReference>
<dbReference type="SUPFAM" id="SSF48371">
    <property type="entry name" value="ARM repeat"/>
    <property type="match status" value="2"/>
</dbReference>
<evidence type="ECO:0000256" key="1">
    <source>
        <dbReference type="ARBA" id="ARBA00004604"/>
    </source>
</evidence>
<comment type="similarity">
    <text evidence="2 7">Belongs to the HEATR1/UTP10 family.</text>
</comment>
<accession>H2Y6G7</accession>
<dbReference type="Ensembl" id="ENSCSAVT00000000925.1">
    <property type="protein sequence ID" value="ENSCSAVP00000000915.1"/>
    <property type="gene ID" value="ENSCSAVG00000000516.1"/>
</dbReference>
<evidence type="ECO:0000256" key="6">
    <source>
        <dbReference type="ARBA" id="ARBA00023274"/>
    </source>
</evidence>
<dbReference type="Pfam" id="PF12397">
    <property type="entry name" value="U3snoRNP10"/>
    <property type="match status" value="1"/>
</dbReference>
<dbReference type="GO" id="GO:0034455">
    <property type="term" value="C:t-UTP complex"/>
    <property type="evidence" value="ECO:0007669"/>
    <property type="project" value="TreeGrafter"/>
</dbReference>
<reference evidence="9" key="3">
    <citation type="submission" date="2025-09" db="UniProtKB">
        <authorList>
            <consortium name="Ensembl"/>
        </authorList>
    </citation>
    <scope>IDENTIFICATION</scope>
</reference>
<sequence>MTSLAEQLRRLALPESKVAEVWDKKIPSLLFDHGVAATFDRDTFYGLGLNGLEELCLLDARFREYFYEDLFSPKAKDTERTTQSKEINQQLNHSIQHFLIRVSPYFLLKPATKCIEWLIYRFHIHTFNVDDLMLCALPYHSTNLFVRTIQLLDISHPTNKWCWLAQAKKDGVSLSNRNIAAHCTRDPGFLHFVCSMVSKALKVNRENKGSSVDIFLNFFVTTIMGVLQGPTISETLLSKLMPALTEGLKSDILDHQASSILILCQLSVKVNLEKKILANIIRIGLKDVLPKLEKDFMSAILLLSQNQEKFQFLLILQVTNRRSFVQTVVENYKSGRIENILRIILKHLVLDALIHEITTLGVSLKKLEADQAFLGFPFFFFTNTVIISLPIFRLLVENFSDLDEGSKRFVGLREILGRLQRKYPISFDHVISDHFKRDDLDGSSSKHLLSVFGASAKHQLVPDSNVSVAIGLLHPEDAVRSRSIHHLSDALIDPPTQDMVIFATENVLRILKMDSCADVVNAALKLMETHADLFKGHQTGLSNTLVDLFFSKIFLPDWSETAKCAAKVLTTLSPHHYVDTAESEHENNIFMNSTVTVLHVLIMSLAETEWATLAKEILATGFCKNNLVLKGITQTTLTKGKAPNYVFQIREQIYYFLCVAGIDFSQNEPRILAIVADSLAQNSEFLMDLASKCSASDFSCNAVMQLFQGNENDTIFSLHFNVLGNLIESLVTVKKDSPITTFTELASSNKNPETLNFERPIRRNSVLNSTFLTLLNMSQKARVYFEDRSLKSELTNSIHRCLAMFLTKLFTNQDLLRFLPNFLCSEFHGTPEQPPAHCLQVLNILKVMLNSWSNGSNNKLTLDPSDPIVPCLLLLLSSSHQSIRSASMLCIQEIAVIKPPVVNLMVNLTKHAQELVSDPVYILQCCANYFNLAAKPSVRKTRDSLLKKLLNNVTSGDSVSELGVAFMTRCLNQVNATHFDSLLPLVNCFVEQSKERCLANHERIFTLECLKKLSPDALAVTAKRELFFNALSGKVEDRNTFPPQNVVFGLLTKSFFIALDDETRHDIVSTLLGIGATTQNPDVAKLVFKTFKVIPLRSTSITAELKKYEKSSATDTVAPSSVVAAKRARLSKSTSSEADDDADIETPSWKRLIVLLEVLQHKKKISQSQNLVGPLFSLLNSMISLRRGNDVVEYGTQLVLGALINIFRISKAKLAEKDELEVQNNLRIELLVKCIQTSSNTQTCQHALMLLAESATICPEKLLHSVMSVFTFMGSTLLRRDDSYSFQVITRTIHTVVPALMKHMQGPQQHNKNATMVINIIRVFVDALPHIPTHRRLVVFEELINTLGCTEYLWQTLLLLVASRANKITKTTQDDDQEDIFLPSTVDALMEVCSSISNLYPDHLQLDSIVKMINYISLLPDENGKEQKLNPKKPARHLNTPSLVEVSKQSTSQLRRLHLAVVSFASHILSQDGSIAHSFKLEKSSEKMAVETAAKMILLECSLSYLSQTTTSVSEPQDDETSSRYYKTLQNRLNGLLDKINNLLPSGTFMLVVSNILHARTPPTTIHKVIELFNHRVAHSNHALPIDQEVLLHVCRQLILLCEATSDGGSGLRATAYAGLRHVARMCGITCASHLTPILPMICDLMNEHQPPPQVRKAWNFLISAAMLCLSELFNTLKAHCISHLPRLAPCLIQLLGQSQVEKNNHMTMCILSAYQKLVDSLAHFISPYLVDFIVQRKKHRKMILASACSSDHVAGRIVTILRLIGGNSPARVLVPAFAKSFEKISSSKPHHICVLLRMVGHHVATMTKQDLSHFSLQLFDFYLTAMEYRGKMGEVGASAVESVEDISVDGVIDLLIKLPEATFKPLFVKLNHWGCSGDSPLTQSSTFYHCTSVMAARLKGLFCLFAGPLLGHMMESLKREETSDEGEYKRYHPIPPCCFISLFIYADNLTRCRYIVATFKLTLLHSTSNFMTQQRFDQTAGVLVDQLEKPIELAEVQRDYVINYVVPCIGQLVMSSRNDVAWQPLNYQILLKMRHKRAEVRLFALEALLVVTEKLGDDYMMLLPETIPFLAELMEDENDEVEKRCHSVIKKMEETLGEPLQKYF</sequence>
<dbReference type="GO" id="GO:0032040">
    <property type="term" value="C:small-subunit processome"/>
    <property type="evidence" value="ECO:0007669"/>
    <property type="project" value="TreeGrafter"/>
</dbReference>
<dbReference type="GO" id="GO:0045943">
    <property type="term" value="P:positive regulation of transcription by RNA polymerase I"/>
    <property type="evidence" value="ECO:0007669"/>
    <property type="project" value="TreeGrafter"/>
</dbReference>
<dbReference type="InterPro" id="IPR016024">
    <property type="entry name" value="ARM-type_fold"/>
</dbReference>
<organism evidence="9 10">
    <name type="scientific">Ciona savignyi</name>
    <name type="common">Pacific transparent sea squirt</name>
    <dbReference type="NCBI Taxonomy" id="51511"/>
    <lineage>
        <taxon>Eukaryota</taxon>
        <taxon>Metazoa</taxon>
        <taxon>Chordata</taxon>
        <taxon>Tunicata</taxon>
        <taxon>Ascidiacea</taxon>
        <taxon>Phlebobranchia</taxon>
        <taxon>Cionidae</taxon>
        <taxon>Ciona</taxon>
    </lineage>
</organism>
<keyword evidence="10" id="KW-1185">Reference proteome</keyword>
<evidence type="ECO:0000256" key="5">
    <source>
        <dbReference type="ARBA" id="ARBA00023242"/>
    </source>
</evidence>
<reference evidence="9" key="2">
    <citation type="submission" date="2025-08" db="UniProtKB">
        <authorList>
            <consortium name="Ensembl"/>
        </authorList>
    </citation>
    <scope>IDENTIFICATION</scope>
</reference>
<evidence type="ECO:0000256" key="2">
    <source>
        <dbReference type="ARBA" id="ARBA00010559"/>
    </source>
</evidence>
<dbReference type="GeneTree" id="ENSGT00390000015845"/>
<evidence type="ECO:0000313" key="9">
    <source>
        <dbReference type="Ensembl" id="ENSCSAVP00000000915.1"/>
    </source>
</evidence>
<dbReference type="PANTHER" id="PTHR13457:SF1">
    <property type="entry name" value="HEAT REPEAT-CONTAINING PROTEIN 1"/>
    <property type="match status" value="1"/>
</dbReference>
<evidence type="ECO:0000256" key="3">
    <source>
        <dbReference type="ARBA" id="ARBA00022517"/>
    </source>
</evidence>
<dbReference type="eggNOG" id="KOG1837">
    <property type="taxonomic scope" value="Eukaryota"/>
</dbReference>
<dbReference type="Proteomes" id="UP000007875">
    <property type="component" value="Unassembled WGS sequence"/>
</dbReference>
<dbReference type="InterPro" id="IPR012954">
    <property type="entry name" value="BP28_C_dom"/>
</dbReference>
<dbReference type="SMART" id="SM01036">
    <property type="entry name" value="BP28CT"/>
    <property type="match status" value="1"/>
</dbReference>
<reference evidence="10" key="1">
    <citation type="submission" date="2003-08" db="EMBL/GenBank/DDBJ databases">
        <authorList>
            <person name="Birren B."/>
            <person name="Nusbaum C."/>
            <person name="Abebe A."/>
            <person name="Abouelleil A."/>
            <person name="Adekoya E."/>
            <person name="Ait-zahra M."/>
            <person name="Allen N."/>
            <person name="Allen T."/>
            <person name="An P."/>
            <person name="Anderson M."/>
            <person name="Anderson S."/>
            <person name="Arachchi H."/>
            <person name="Armbruster J."/>
            <person name="Bachantsang P."/>
            <person name="Baldwin J."/>
            <person name="Barry A."/>
            <person name="Bayul T."/>
            <person name="Blitshsteyn B."/>
            <person name="Bloom T."/>
            <person name="Blye J."/>
            <person name="Boguslavskiy L."/>
            <person name="Borowsky M."/>
            <person name="Boukhgalter B."/>
            <person name="Brunache A."/>
            <person name="Butler J."/>
            <person name="Calixte N."/>
            <person name="Calvo S."/>
            <person name="Camarata J."/>
            <person name="Campo K."/>
            <person name="Chang J."/>
            <person name="Cheshatsang Y."/>
            <person name="Citroen M."/>
            <person name="Collymore A."/>
            <person name="Considine T."/>
            <person name="Cook A."/>
            <person name="Cooke P."/>
            <person name="Corum B."/>
            <person name="Cuomo C."/>
            <person name="David R."/>
            <person name="Dawoe T."/>
            <person name="Degray S."/>
            <person name="Dodge S."/>
            <person name="Dooley K."/>
            <person name="Dorje P."/>
            <person name="Dorjee K."/>
            <person name="Dorris L."/>
            <person name="Duffey N."/>
            <person name="Dupes A."/>
            <person name="Elkins T."/>
            <person name="Engels R."/>
            <person name="Erickson J."/>
            <person name="Farina A."/>
            <person name="Faro S."/>
            <person name="Ferreira P."/>
            <person name="Fischer H."/>
            <person name="Fitzgerald M."/>
            <person name="Foley K."/>
            <person name="Gage D."/>
            <person name="Galagan J."/>
            <person name="Gearin G."/>
            <person name="Gnerre S."/>
            <person name="Gnirke A."/>
            <person name="Goyette A."/>
            <person name="Graham J."/>
            <person name="Grandbois E."/>
            <person name="Gyaltsen K."/>
            <person name="Hafez N."/>
            <person name="Hagopian D."/>
            <person name="Hagos B."/>
            <person name="Hall J."/>
            <person name="Hatcher B."/>
            <person name="Heller A."/>
            <person name="Higgins H."/>
            <person name="Honan T."/>
            <person name="Horn A."/>
            <person name="Houde N."/>
            <person name="Hughes L."/>
            <person name="Hulme W."/>
            <person name="Husby E."/>
            <person name="Iliev I."/>
            <person name="Jaffe D."/>
            <person name="Jones C."/>
            <person name="Kamal M."/>
            <person name="Kamat A."/>
            <person name="Kamvysselis M."/>
            <person name="Karlsson E."/>
            <person name="Kells C."/>
            <person name="Kieu A."/>
            <person name="Kisner P."/>
            <person name="Kodira C."/>
            <person name="Kulbokas E."/>
            <person name="Labutti K."/>
            <person name="Lama D."/>
            <person name="Landers T."/>
            <person name="Leger J."/>
            <person name="Levine S."/>
            <person name="Lewis D."/>
            <person name="Lewis T."/>
            <person name="Lindblad-toh K."/>
            <person name="Liu X."/>
            <person name="Lokyitsang T."/>
            <person name="Lokyitsang Y."/>
            <person name="Lucien O."/>
            <person name="Lui A."/>
            <person name="Ma L.J."/>
            <person name="Mabbitt R."/>
            <person name="Macdonald J."/>
            <person name="Maclean C."/>
            <person name="Major J."/>
            <person name="Manning J."/>
            <person name="Marabella R."/>
            <person name="Maru K."/>
            <person name="Matthews C."/>
            <person name="Mauceli E."/>
            <person name="Mccarthy M."/>
            <person name="Mcdonough S."/>
            <person name="Mcghee T."/>
            <person name="Meldrim J."/>
            <person name="Meneus L."/>
            <person name="Mesirov J."/>
            <person name="Mihalev A."/>
            <person name="Mihova T."/>
            <person name="Mikkelsen T."/>
            <person name="Mlenga V."/>
            <person name="Moru K."/>
            <person name="Mozes J."/>
            <person name="Mulrain L."/>
            <person name="Munson G."/>
            <person name="Naylor J."/>
            <person name="Newes C."/>
            <person name="Nguyen C."/>
            <person name="Nguyen N."/>
            <person name="Nguyen T."/>
            <person name="Nicol R."/>
            <person name="Nielsen C."/>
            <person name="Nizzari M."/>
            <person name="Norbu C."/>
            <person name="Norbu N."/>
            <person name="O'donnell P."/>
            <person name="Okoawo O."/>
            <person name="O'leary S."/>
            <person name="Omotosho B."/>
            <person name="O'neill K."/>
            <person name="Osman S."/>
            <person name="Parker S."/>
            <person name="Perrin D."/>
            <person name="Phunkhang P."/>
            <person name="Piqani B."/>
            <person name="Purcell S."/>
            <person name="Rachupka T."/>
            <person name="Ramasamy U."/>
            <person name="Rameau R."/>
            <person name="Ray V."/>
            <person name="Raymond C."/>
            <person name="Retta R."/>
            <person name="Richardson S."/>
            <person name="Rise C."/>
            <person name="Rodriguez J."/>
            <person name="Rogers J."/>
            <person name="Rogov P."/>
            <person name="Rutman M."/>
            <person name="Schupbach R."/>
            <person name="Seaman C."/>
            <person name="Settipalli S."/>
            <person name="Sharpe T."/>
            <person name="Sheridan J."/>
            <person name="Sherpa N."/>
            <person name="Shi J."/>
            <person name="Smirnov S."/>
            <person name="Smith C."/>
            <person name="Sougnez C."/>
            <person name="Spencer B."/>
            <person name="Stalker J."/>
            <person name="Stange-thomann N."/>
            <person name="Stavropoulos S."/>
            <person name="Stetson K."/>
            <person name="Stone C."/>
            <person name="Stone S."/>
            <person name="Stubbs M."/>
            <person name="Talamas J."/>
            <person name="Tchuinga P."/>
            <person name="Tenzing P."/>
            <person name="Tesfaye S."/>
            <person name="Theodore J."/>
            <person name="Thoulutsang Y."/>
            <person name="Topham K."/>
            <person name="Towey S."/>
            <person name="Tsamla T."/>
            <person name="Tsomo N."/>
            <person name="Vallee D."/>
            <person name="Vassiliev H."/>
            <person name="Venkataraman V."/>
            <person name="Vinson J."/>
            <person name="Vo A."/>
            <person name="Wade C."/>
            <person name="Wang S."/>
            <person name="Wangchuk T."/>
            <person name="Wangdi T."/>
            <person name="Whittaker C."/>
            <person name="Wilkinson J."/>
            <person name="Wu Y."/>
            <person name="Wyman D."/>
            <person name="Yadav S."/>
            <person name="Yang S."/>
            <person name="Yang X."/>
            <person name="Yeager S."/>
            <person name="Yee E."/>
            <person name="Young G."/>
            <person name="Zainoun J."/>
            <person name="Zembeck L."/>
            <person name="Zimmer A."/>
            <person name="Zody M."/>
            <person name="Lander E."/>
        </authorList>
    </citation>
    <scope>NUCLEOTIDE SEQUENCE [LARGE SCALE GENOMIC DNA]</scope>
</reference>
<dbReference type="Pfam" id="PF23243">
    <property type="entry name" value="HEAT_HEATR1"/>
    <property type="match status" value="1"/>
</dbReference>
<evidence type="ECO:0000256" key="4">
    <source>
        <dbReference type="ARBA" id="ARBA00022552"/>
    </source>
</evidence>
<dbReference type="GO" id="GO:0030515">
    <property type="term" value="F:snoRNA binding"/>
    <property type="evidence" value="ECO:0007669"/>
    <property type="project" value="TreeGrafter"/>
</dbReference>
<dbReference type="InterPro" id="IPR022125">
    <property type="entry name" value="U3snoRNP10_N"/>
</dbReference>
<keyword evidence="4 7" id="KW-0698">rRNA processing</keyword>
<dbReference type="InParanoid" id="H2Y6G7"/>
<comment type="subcellular location">
    <subcellularLocation>
        <location evidence="1 7">Nucleus</location>
        <location evidence="1 7">Nucleolus</location>
    </subcellularLocation>
</comment>
<proteinExistence type="inferred from homology"/>
<evidence type="ECO:0000256" key="7">
    <source>
        <dbReference type="RuleBase" id="RU367065"/>
    </source>
</evidence>
<dbReference type="InterPro" id="IPR040191">
    <property type="entry name" value="UTP10"/>
</dbReference>
<dbReference type="GO" id="GO:0000462">
    <property type="term" value="P:maturation of SSU-rRNA from tricistronic rRNA transcript (SSU-rRNA, 5.8S rRNA, LSU-rRNA)"/>
    <property type="evidence" value="ECO:0007669"/>
    <property type="project" value="TreeGrafter"/>
</dbReference>
<feature type="domain" description="BP28 C-terminal" evidence="8">
    <location>
        <begin position="1809"/>
        <end position="1971"/>
    </location>
</feature>
<evidence type="ECO:0000259" key="8">
    <source>
        <dbReference type="SMART" id="SM01036"/>
    </source>
</evidence>
<comment type="function">
    <text evidence="7">Involved in nucleolar processing of pre-18S ribosomal RNA.</text>
</comment>
<dbReference type="OMA" id="NDVMWKQ"/>
<dbReference type="Gene3D" id="1.25.10.10">
    <property type="entry name" value="Leucine-rich Repeat Variant"/>
    <property type="match status" value="2"/>
</dbReference>
<dbReference type="Pfam" id="PF08146">
    <property type="entry name" value="BP28CT"/>
    <property type="match status" value="1"/>
</dbReference>
<protein>
    <recommendedName>
        <fullName evidence="7">HEAT repeat-containing protein 1</fullName>
    </recommendedName>
</protein>
<dbReference type="InterPro" id="IPR011989">
    <property type="entry name" value="ARM-like"/>
</dbReference>
<dbReference type="InterPro" id="IPR056473">
    <property type="entry name" value="HEAT_Utp10/HEAT1"/>
</dbReference>
<evidence type="ECO:0000313" key="10">
    <source>
        <dbReference type="Proteomes" id="UP000007875"/>
    </source>
</evidence>
<keyword evidence="5 7" id="KW-0539">Nucleus</keyword>
<dbReference type="GO" id="GO:0030686">
    <property type="term" value="C:90S preribosome"/>
    <property type="evidence" value="ECO:0007669"/>
    <property type="project" value="TreeGrafter"/>
</dbReference>
<name>H2Y6G7_CIOSA</name>
<keyword evidence="6 7" id="KW-0687">Ribonucleoprotein</keyword>
<dbReference type="STRING" id="51511.ENSCSAVP00000000915"/>